<reference evidence="1 2" key="1">
    <citation type="journal article" date="2017" name="Front. Genet.">
        <title>Draft sequencing of the heterozygous diploid genome of Satsuma (Citrus unshiu Marc.) using a hybrid assembly approach.</title>
        <authorList>
            <person name="Shimizu T."/>
            <person name="Tanizawa Y."/>
            <person name="Mochizuki T."/>
            <person name="Nagasaki H."/>
            <person name="Yoshioka T."/>
            <person name="Toyoda A."/>
            <person name="Fujiyama A."/>
            <person name="Kaminuma E."/>
            <person name="Nakamura Y."/>
        </authorList>
    </citation>
    <scope>NUCLEOTIDE SEQUENCE [LARGE SCALE GENOMIC DNA]</scope>
    <source>
        <strain evidence="2">cv. Miyagawa wase</strain>
    </source>
</reference>
<keyword evidence="2" id="KW-1185">Reference proteome</keyword>
<accession>A0A2H5PWQ5</accession>
<dbReference type="AlphaFoldDB" id="A0A2H5PWQ5"/>
<evidence type="ECO:0000313" key="2">
    <source>
        <dbReference type="Proteomes" id="UP000236630"/>
    </source>
</evidence>
<sequence length="22" mass="2800">MQQFIKFCFPHFFCQFICPLFQ</sequence>
<organism evidence="1 2">
    <name type="scientific">Citrus unshiu</name>
    <name type="common">Satsuma mandarin</name>
    <name type="synonym">Citrus nobilis var. unshiu</name>
    <dbReference type="NCBI Taxonomy" id="55188"/>
    <lineage>
        <taxon>Eukaryota</taxon>
        <taxon>Viridiplantae</taxon>
        <taxon>Streptophyta</taxon>
        <taxon>Embryophyta</taxon>
        <taxon>Tracheophyta</taxon>
        <taxon>Spermatophyta</taxon>
        <taxon>Magnoliopsida</taxon>
        <taxon>eudicotyledons</taxon>
        <taxon>Gunneridae</taxon>
        <taxon>Pentapetalae</taxon>
        <taxon>rosids</taxon>
        <taxon>malvids</taxon>
        <taxon>Sapindales</taxon>
        <taxon>Rutaceae</taxon>
        <taxon>Aurantioideae</taxon>
        <taxon>Citrus</taxon>
    </lineage>
</organism>
<gene>
    <name evidence="1" type="ORF">CUMW_172340</name>
</gene>
<dbReference type="EMBL" id="BDQV01000139">
    <property type="protein sequence ID" value="GAY56495.1"/>
    <property type="molecule type" value="Genomic_DNA"/>
</dbReference>
<proteinExistence type="predicted"/>
<name>A0A2H5PWQ5_CITUN</name>
<comment type="caution">
    <text evidence="1">The sequence shown here is derived from an EMBL/GenBank/DDBJ whole genome shotgun (WGS) entry which is preliminary data.</text>
</comment>
<dbReference type="Proteomes" id="UP000236630">
    <property type="component" value="Unassembled WGS sequence"/>
</dbReference>
<evidence type="ECO:0000313" key="1">
    <source>
        <dbReference type="EMBL" id="GAY56495.1"/>
    </source>
</evidence>
<protein>
    <submittedName>
        <fullName evidence="1">Uncharacterized protein</fullName>
    </submittedName>
</protein>